<dbReference type="InterPro" id="IPR009721">
    <property type="entry name" value="O-acyltransferase_WSD1_C"/>
</dbReference>
<accession>A0A6J6A3C3</accession>
<comment type="pathway">
    <text evidence="1">Glycerolipid metabolism; triacylglycerol biosynthesis.</text>
</comment>
<evidence type="ECO:0000259" key="8">
    <source>
        <dbReference type="Pfam" id="PF06974"/>
    </source>
</evidence>
<evidence type="ECO:0000256" key="1">
    <source>
        <dbReference type="ARBA" id="ARBA00004771"/>
    </source>
</evidence>
<dbReference type="AlphaFoldDB" id="A0A6J6A3C3"/>
<dbReference type="GO" id="GO:0051701">
    <property type="term" value="P:biological process involved in interaction with host"/>
    <property type="evidence" value="ECO:0007669"/>
    <property type="project" value="TreeGrafter"/>
</dbReference>
<comment type="catalytic activity">
    <reaction evidence="6">
        <text>an acyl-CoA + a 1,2-diacyl-sn-glycerol = a triacyl-sn-glycerol + CoA</text>
        <dbReference type="Rhea" id="RHEA:10868"/>
        <dbReference type="ChEBI" id="CHEBI:17815"/>
        <dbReference type="ChEBI" id="CHEBI:57287"/>
        <dbReference type="ChEBI" id="CHEBI:58342"/>
        <dbReference type="ChEBI" id="CHEBI:64615"/>
        <dbReference type="EC" id="2.3.1.20"/>
    </reaction>
</comment>
<dbReference type="GO" id="GO:0071731">
    <property type="term" value="P:response to nitric oxide"/>
    <property type="evidence" value="ECO:0007669"/>
    <property type="project" value="TreeGrafter"/>
</dbReference>
<dbReference type="InterPro" id="IPR004255">
    <property type="entry name" value="O-acyltransferase_WSD1_N"/>
</dbReference>
<comment type="pathway">
    <text evidence="2">Lipid metabolism.</text>
</comment>
<dbReference type="GO" id="GO:0019432">
    <property type="term" value="P:triglyceride biosynthetic process"/>
    <property type="evidence" value="ECO:0007669"/>
    <property type="project" value="UniProtKB-UniPathway"/>
</dbReference>
<evidence type="ECO:0000256" key="2">
    <source>
        <dbReference type="ARBA" id="ARBA00005189"/>
    </source>
</evidence>
<dbReference type="GO" id="GO:0001666">
    <property type="term" value="P:response to hypoxia"/>
    <property type="evidence" value="ECO:0007669"/>
    <property type="project" value="TreeGrafter"/>
</dbReference>
<dbReference type="UniPathway" id="UPA00282"/>
<proteinExistence type="predicted"/>
<evidence type="ECO:0000259" key="7">
    <source>
        <dbReference type="Pfam" id="PF03007"/>
    </source>
</evidence>
<evidence type="ECO:0000313" key="10">
    <source>
        <dbReference type="EMBL" id="CAB4701211.1"/>
    </source>
</evidence>
<evidence type="ECO:0000313" key="11">
    <source>
        <dbReference type="EMBL" id="CAB4836243.1"/>
    </source>
</evidence>
<evidence type="ECO:0000313" key="13">
    <source>
        <dbReference type="EMBL" id="CAB4937683.1"/>
    </source>
</evidence>
<evidence type="ECO:0000256" key="4">
    <source>
        <dbReference type="ARBA" id="ARBA00022679"/>
    </source>
</evidence>
<keyword evidence="5" id="KW-0012">Acyltransferase</keyword>
<dbReference type="GO" id="GO:0004144">
    <property type="term" value="F:diacylglycerol O-acyltransferase activity"/>
    <property type="evidence" value="ECO:0007669"/>
    <property type="project" value="UniProtKB-EC"/>
</dbReference>
<evidence type="ECO:0000313" key="12">
    <source>
        <dbReference type="EMBL" id="CAB4849771.1"/>
    </source>
</evidence>
<organism evidence="9">
    <name type="scientific">freshwater metagenome</name>
    <dbReference type="NCBI Taxonomy" id="449393"/>
    <lineage>
        <taxon>unclassified sequences</taxon>
        <taxon>metagenomes</taxon>
        <taxon>ecological metagenomes</taxon>
    </lineage>
</organism>
<protein>
    <recommendedName>
        <fullName evidence="3">diacylglycerol O-acyltransferase</fullName>
        <ecNumber evidence="3">2.3.1.20</ecNumber>
    </recommendedName>
</protein>
<evidence type="ECO:0000256" key="6">
    <source>
        <dbReference type="ARBA" id="ARBA00048109"/>
    </source>
</evidence>
<dbReference type="PANTHER" id="PTHR31650">
    <property type="entry name" value="O-ACYLTRANSFERASE (WSD1-LIKE) FAMILY PROTEIN"/>
    <property type="match status" value="1"/>
</dbReference>
<dbReference type="EMBL" id="CAFAAV010000389">
    <property type="protein sequence ID" value="CAB4836243.1"/>
    <property type="molecule type" value="Genomic_DNA"/>
</dbReference>
<gene>
    <name evidence="10" type="ORF">UFOPK2656_00070</name>
    <name evidence="11" type="ORF">UFOPK3099_03081</name>
    <name evidence="12" type="ORF">UFOPK3267_00999</name>
    <name evidence="13" type="ORF">UFOPK3651_01920</name>
    <name evidence="14" type="ORF">UFOPK3931_01462</name>
    <name evidence="9" type="ORF">UFOPK4189_01674</name>
</gene>
<evidence type="ECO:0000256" key="5">
    <source>
        <dbReference type="ARBA" id="ARBA00023315"/>
    </source>
</evidence>
<dbReference type="Pfam" id="PF06974">
    <property type="entry name" value="WS_DGAT_C"/>
    <property type="match status" value="1"/>
</dbReference>
<evidence type="ECO:0000313" key="9">
    <source>
        <dbReference type="EMBL" id="CAB4363904.1"/>
    </source>
</evidence>
<reference evidence="9" key="1">
    <citation type="submission" date="2020-05" db="EMBL/GenBank/DDBJ databases">
        <authorList>
            <person name="Chiriac C."/>
            <person name="Salcher M."/>
            <person name="Ghai R."/>
            <person name="Kavagutti S V."/>
        </authorList>
    </citation>
    <scope>NUCLEOTIDE SEQUENCE</scope>
</reference>
<dbReference type="EMBL" id="CAFBIY010000042">
    <property type="protein sequence ID" value="CAB4849771.1"/>
    <property type="molecule type" value="Genomic_DNA"/>
</dbReference>
<dbReference type="EMBL" id="CAFBMT010000010">
    <property type="protein sequence ID" value="CAB4937683.1"/>
    <property type="molecule type" value="Genomic_DNA"/>
</dbReference>
<name>A0A6J6A3C3_9ZZZZ</name>
<dbReference type="EMBL" id="CAEZYF010000001">
    <property type="protein sequence ID" value="CAB4701211.1"/>
    <property type="molecule type" value="Genomic_DNA"/>
</dbReference>
<dbReference type="Pfam" id="PF03007">
    <property type="entry name" value="WS_DGAT_cat"/>
    <property type="match status" value="1"/>
</dbReference>
<evidence type="ECO:0000313" key="14">
    <source>
        <dbReference type="EMBL" id="CAB4990853.1"/>
    </source>
</evidence>
<dbReference type="PANTHER" id="PTHR31650:SF1">
    <property type="entry name" value="WAX ESTER SYNTHASE_DIACYLGLYCEROL ACYLTRANSFERASE 4-RELATED"/>
    <property type="match status" value="1"/>
</dbReference>
<dbReference type="EMBL" id="CAESGF010000008">
    <property type="protein sequence ID" value="CAB4363904.1"/>
    <property type="molecule type" value="Genomic_DNA"/>
</dbReference>
<sequence>MADLPRFDPKMSDAEGLMWRLEKDPHLSSTFANVTILDRAPDFERLLVRFDQATYRMRRLRQRVQPIAANLTAPMWVDDPNFDLRYHVRHLALPKPGTMRQLLDLACLIACDPYDRTRPLWQIIVVDGLRGGKSAVIQKLHHTIVDGEGAVLFAMQYLDLEPDAPTPPPLDPADFAHEAQNAPEPDLWRELLSGGMRMPLGLLRQVKDLLADPTGIHEAGSAAADTVRGVLQQLTDTEGARSPLWTQRSLQRRIEVLRVPFDSTRAAAKRLSGTLNTAFLTAAAEAAGSYHRALGTPVDELRASMVISTRTQESGANAFNLARLLVPTGEMPIGERFAAIQAATGAARSATSNGSMETLAAIASTLPTSIITRIARQQAQTVDFATSNVRGAPIPLFMGGARMLENYPVGPLGGVAFNLTLLSYDHSLDMGVNIDLAAISEPELLRDCLVRAFTALAAA</sequence>
<dbReference type="EC" id="2.3.1.20" evidence="3"/>
<keyword evidence="4" id="KW-0808">Transferase</keyword>
<dbReference type="InterPro" id="IPR045034">
    <property type="entry name" value="O-acyltransferase_WSD1-like"/>
</dbReference>
<dbReference type="EMBL" id="CAFBOL010000034">
    <property type="protein sequence ID" value="CAB4990853.1"/>
    <property type="molecule type" value="Genomic_DNA"/>
</dbReference>
<feature type="domain" description="O-acyltransferase WSD1-like N-terminal" evidence="7">
    <location>
        <begin position="37"/>
        <end position="278"/>
    </location>
</feature>
<evidence type="ECO:0000256" key="3">
    <source>
        <dbReference type="ARBA" id="ARBA00013244"/>
    </source>
</evidence>
<dbReference type="GO" id="GO:0005886">
    <property type="term" value="C:plasma membrane"/>
    <property type="evidence" value="ECO:0007669"/>
    <property type="project" value="TreeGrafter"/>
</dbReference>
<dbReference type="SUPFAM" id="SSF52777">
    <property type="entry name" value="CoA-dependent acyltransferases"/>
    <property type="match status" value="1"/>
</dbReference>
<feature type="domain" description="O-acyltransferase WSD1 C-terminal" evidence="8">
    <location>
        <begin position="317"/>
        <end position="456"/>
    </location>
</feature>